<proteinExistence type="predicted"/>
<dbReference type="EMBL" id="BMTD01000024">
    <property type="protein sequence ID" value="GGV22609.1"/>
    <property type="molecule type" value="Genomic_DNA"/>
</dbReference>
<dbReference type="Proteomes" id="UP000618795">
    <property type="component" value="Unassembled WGS sequence"/>
</dbReference>
<evidence type="ECO:0000313" key="1">
    <source>
        <dbReference type="EMBL" id="GGV22609.1"/>
    </source>
</evidence>
<sequence>MRVSPPPTQQALCRRPRVTQAGGGAPGVALGGQQTTLAGERRTSGGVGRGSAIKYAKAEMTARHARRTVEMRRCAPAPSQGTQELRHELAAGAVRAVSFPRFHEQGTETSSAAAFDLIIGPRARNTARKESAMVWGLREAVGLTDEGTQCPNNASDQQQVAELLDAVGLPAGGTSLDELPPIGEGEASEQLCTAIQDFQSVQGLTADARVDVGGATWTRLMELVQPGSAPAGQAVPLLLTVSDYEVTELPQSVAPWPSLVYTLRGKVAEWDGAGIHMELWVNGPLKVAWTKEAYDIGCEVSPDFKALDEAVASGSARTIGGVALDQLCTRLRSESRGAIGNLFAAVSFSGGPDGTPRIGGTIGDETAFLRVDFDPVERAVIYTASVHVFKSQTVTQGEAQVSGDLQVQLRITTAAEQDYEASVAAAMAVLAIAAVVLGPVAEWAGSTAVSGLGEGVQQILTRVPVRALP</sequence>
<reference evidence="1" key="1">
    <citation type="journal article" date="2014" name="Int. J. Syst. Evol. Microbiol.">
        <title>Complete genome sequence of Corynebacterium casei LMG S-19264T (=DSM 44701T), isolated from a smear-ripened cheese.</title>
        <authorList>
            <consortium name="US DOE Joint Genome Institute (JGI-PGF)"/>
            <person name="Walter F."/>
            <person name="Albersmeier A."/>
            <person name="Kalinowski J."/>
            <person name="Ruckert C."/>
        </authorList>
    </citation>
    <scope>NUCLEOTIDE SEQUENCE</scope>
    <source>
        <strain evidence="1">JCM 4369</strain>
    </source>
</reference>
<reference evidence="1" key="2">
    <citation type="submission" date="2020-09" db="EMBL/GenBank/DDBJ databases">
        <authorList>
            <person name="Sun Q."/>
            <person name="Ohkuma M."/>
        </authorList>
    </citation>
    <scope>NUCLEOTIDE SEQUENCE</scope>
    <source>
        <strain evidence="1">JCM 4369</strain>
    </source>
</reference>
<gene>
    <name evidence="1" type="ORF">GCM10010260_73690</name>
</gene>
<protein>
    <submittedName>
        <fullName evidence="1">Uncharacterized protein</fullName>
    </submittedName>
</protein>
<evidence type="ECO:0000313" key="2">
    <source>
        <dbReference type="Proteomes" id="UP000618795"/>
    </source>
</evidence>
<accession>A0A918IIF3</accession>
<name>A0A918IIF3_9ACTN</name>
<comment type="caution">
    <text evidence="1">The sequence shown here is derived from an EMBL/GenBank/DDBJ whole genome shotgun (WGS) entry which is preliminary data.</text>
</comment>
<organism evidence="1 2">
    <name type="scientific">Streptomyces filipinensis</name>
    <dbReference type="NCBI Taxonomy" id="66887"/>
    <lineage>
        <taxon>Bacteria</taxon>
        <taxon>Bacillati</taxon>
        <taxon>Actinomycetota</taxon>
        <taxon>Actinomycetes</taxon>
        <taxon>Kitasatosporales</taxon>
        <taxon>Streptomycetaceae</taxon>
        <taxon>Streptomyces</taxon>
    </lineage>
</organism>
<keyword evidence="2" id="KW-1185">Reference proteome</keyword>
<dbReference type="AlphaFoldDB" id="A0A918IIF3"/>